<accession>A0ABP0NC97</accession>
<dbReference type="PANTHER" id="PTHR10803">
    <property type="entry name" value="ARSENICAL PUMP-DRIVING ATPASE ARSENITE-TRANSLOCATING ATPASE"/>
    <property type="match status" value="1"/>
</dbReference>
<evidence type="ECO:0000313" key="4">
    <source>
        <dbReference type="Proteomes" id="UP001642464"/>
    </source>
</evidence>
<reference evidence="3 4" key="1">
    <citation type="submission" date="2024-02" db="EMBL/GenBank/DDBJ databases">
        <authorList>
            <person name="Chen Y."/>
            <person name="Shah S."/>
            <person name="Dougan E. K."/>
            <person name="Thang M."/>
            <person name="Chan C."/>
        </authorList>
    </citation>
    <scope>NUCLEOTIDE SEQUENCE [LARGE SCALE GENOMIC DNA]</scope>
</reference>
<evidence type="ECO:0000259" key="2">
    <source>
        <dbReference type="Pfam" id="PF02374"/>
    </source>
</evidence>
<comment type="caution">
    <text evidence="3">The sequence shown here is derived from an EMBL/GenBank/DDBJ whole genome shotgun (WGS) entry which is preliminary data.</text>
</comment>
<feature type="domain" description="ArsA/GET3 Anion-transporting ATPase-like" evidence="2">
    <location>
        <begin position="102"/>
        <end position="187"/>
    </location>
</feature>
<name>A0ABP0NC97_9DINO</name>
<dbReference type="InterPro" id="IPR027417">
    <property type="entry name" value="P-loop_NTPase"/>
</dbReference>
<proteinExistence type="inferred from homology"/>
<dbReference type="InterPro" id="IPR025723">
    <property type="entry name" value="ArsA/GET3_ATPase-like"/>
</dbReference>
<protein>
    <submittedName>
        <fullName evidence="3">ATPase ARSA1 (Cr-ArsA1) (Arsenical pump-driving ATPase homolog 1) (Arsenite-stimulated ATPase homolog 1) (Protein ANTENNA SIZE MUTANT 1)</fullName>
    </submittedName>
</protein>
<dbReference type="InterPro" id="IPR016300">
    <property type="entry name" value="ATPase_ArsA/GET3"/>
</dbReference>
<comment type="similarity">
    <text evidence="1">Belongs to the arsA ATPase family.</text>
</comment>
<dbReference type="EMBL" id="CAXAMM010027624">
    <property type="protein sequence ID" value="CAK9061199.1"/>
    <property type="molecule type" value="Genomic_DNA"/>
</dbReference>
<dbReference type="Pfam" id="PF02374">
    <property type="entry name" value="ArsA_ATPase"/>
    <property type="match status" value="1"/>
</dbReference>
<keyword evidence="4" id="KW-1185">Reference proteome</keyword>
<dbReference type="PANTHER" id="PTHR10803:SF3">
    <property type="entry name" value="ATPASE GET3"/>
    <property type="match status" value="1"/>
</dbReference>
<dbReference type="Proteomes" id="UP001642464">
    <property type="component" value="Unassembled WGS sequence"/>
</dbReference>
<dbReference type="Gene3D" id="3.40.50.300">
    <property type="entry name" value="P-loop containing nucleotide triphosphate hydrolases"/>
    <property type="match status" value="1"/>
</dbReference>
<gene>
    <name evidence="3" type="ORF">SCF082_LOCUS32093</name>
</gene>
<organism evidence="3 4">
    <name type="scientific">Durusdinium trenchii</name>
    <dbReference type="NCBI Taxonomy" id="1381693"/>
    <lineage>
        <taxon>Eukaryota</taxon>
        <taxon>Sar</taxon>
        <taxon>Alveolata</taxon>
        <taxon>Dinophyceae</taxon>
        <taxon>Suessiales</taxon>
        <taxon>Symbiodiniaceae</taxon>
        <taxon>Durusdinium</taxon>
    </lineage>
</organism>
<evidence type="ECO:0000313" key="3">
    <source>
        <dbReference type="EMBL" id="CAK9061199.1"/>
    </source>
</evidence>
<dbReference type="SUPFAM" id="SSF52540">
    <property type="entry name" value="P-loop containing nucleoside triphosphate hydrolases"/>
    <property type="match status" value="1"/>
</dbReference>
<sequence>MMGSSFALPFLEGSSGASGLARPTAGRVASAVGSEPSHASASSFSRPPWCDSKVGALVLATAAAQWTAQRRRAQKARFSAPPLRSRVVRQAEAALVGQPGQQIVFFGGKGGVGKTSSSSSFAAASAAEGKKVLIISTDPAHSLGDALAEQLNGRPRQVADNLFAMEVDPEEALEELRESLKVGKEHRTGLRGFLRSPLLLVQRESHKKIHFDLPHFFTQMLDAKALPQP</sequence>
<evidence type="ECO:0000256" key="1">
    <source>
        <dbReference type="ARBA" id="ARBA00011040"/>
    </source>
</evidence>